<dbReference type="NCBIfam" id="TIGR01368">
    <property type="entry name" value="CPSaseIIsmall"/>
    <property type="match status" value="1"/>
</dbReference>
<feature type="domain" description="Carbamoyl-phosphate synthase small subunit N-terminal" evidence="9">
    <location>
        <begin position="1"/>
        <end position="131"/>
    </location>
</feature>
<dbReference type="PRINTS" id="PR00096">
    <property type="entry name" value="GATASE"/>
</dbReference>
<dbReference type="SUPFAM" id="SSF52021">
    <property type="entry name" value="Carbamoyl phosphate synthetase, small subunit N-terminal domain"/>
    <property type="match status" value="1"/>
</dbReference>
<evidence type="ECO:0000256" key="7">
    <source>
        <dbReference type="ARBA" id="ARBA00048816"/>
    </source>
</evidence>
<dbReference type="InterPro" id="IPR050472">
    <property type="entry name" value="Anth_synth/Amidotransfase"/>
</dbReference>
<evidence type="ECO:0000256" key="8">
    <source>
        <dbReference type="HAMAP-Rule" id="MF_01209"/>
    </source>
</evidence>
<comment type="subunit">
    <text evidence="8">Composed of two chains; the small (or glutamine) chain promotes the hydrolysis of glutamine to ammonia, which is used by the large (or ammonia) chain to synthesize carbamoyl phosphate. Tetramer of heterodimers (alpha,beta)4.</text>
</comment>
<dbReference type="PROSITE" id="PS51273">
    <property type="entry name" value="GATASE_TYPE_1"/>
    <property type="match status" value="1"/>
</dbReference>
<dbReference type="Pfam" id="PF00117">
    <property type="entry name" value="GATase"/>
    <property type="match status" value="1"/>
</dbReference>
<dbReference type="Proteomes" id="UP001400965">
    <property type="component" value="Unassembled WGS sequence"/>
</dbReference>
<feature type="binding site" evidence="8">
    <location>
        <position position="288"/>
    </location>
    <ligand>
        <name>L-glutamine</name>
        <dbReference type="ChEBI" id="CHEBI:58359"/>
    </ligand>
</feature>
<evidence type="ECO:0000313" key="11">
    <source>
        <dbReference type="Proteomes" id="UP001400965"/>
    </source>
</evidence>
<dbReference type="NCBIfam" id="NF009475">
    <property type="entry name" value="PRK12838.1"/>
    <property type="match status" value="1"/>
</dbReference>
<sequence length="349" mass="38889">MKAKLILEDGTILEGKAFGYLNESVGEVVFNTSMTGYGEVLTDPSYYGQIVTMTYPLIGNYGINLEDVESRRVHVKGFIVREKSDNPNNFRCEMDIDTYLKQNKVIGLEGIDTRALTKILRNNGTMKGIITLENNTTLENVVSKIDKFSNTEAVKTVTRKEKEYIKGNGPKVAVMDFGVKENILRSFKARGCDLVVLPATTTAEEILNENPDLIFLSNGPGDPEDLEDVIENIRQLIGKKPIAGICLGHQLLALTLGGKTARLKFGHRGGNHPVKDLEDGKVYITSQNHGYYVSQMPSNMNITHVNLNDNTVEGMRHSELPIYSVQYHPEACPGPKDNDYIFDKFLELI</sequence>
<proteinExistence type="inferred from homology"/>
<reference evidence="10 11" key="1">
    <citation type="journal article" date="2019" name="Int. J. Syst. Evol. Microbiol.">
        <title>The Global Catalogue of Microorganisms (GCM) 10K type strain sequencing project: providing services to taxonomists for standard genome sequencing and annotation.</title>
        <authorList>
            <consortium name="The Broad Institute Genomics Platform"/>
            <consortium name="The Broad Institute Genome Sequencing Center for Infectious Disease"/>
            <person name="Wu L."/>
            <person name="Ma J."/>
        </authorList>
    </citation>
    <scope>NUCLEOTIDE SEQUENCE [LARGE SCALE GENOMIC DNA]</scope>
    <source>
        <strain evidence="10 11">JCM 6486</strain>
    </source>
</reference>
<feature type="binding site" evidence="8">
    <location>
        <position position="45"/>
    </location>
    <ligand>
        <name>L-glutamine</name>
        <dbReference type="ChEBI" id="CHEBI:58359"/>
    </ligand>
</feature>
<comment type="similarity">
    <text evidence="2 8">Belongs to the CarA family.</text>
</comment>
<keyword evidence="8" id="KW-0665">Pyrimidine biosynthesis</keyword>
<dbReference type="RefSeq" id="WP_346045672.1">
    <property type="nucleotide sequence ID" value="NZ_BAAACP010000012.1"/>
</dbReference>
<feature type="binding site" evidence="8">
    <location>
        <position position="221"/>
    </location>
    <ligand>
        <name>L-glutamine</name>
        <dbReference type="ChEBI" id="CHEBI:58359"/>
    </ligand>
</feature>
<dbReference type="InterPro" id="IPR029062">
    <property type="entry name" value="Class_I_gatase-like"/>
</dbReference>
<accession>A0ABN1M6S6</accession>
<comment type="pathway">
    <text evidence="8">Pyrimidine metabolism; UMP biosynthesis via de novo pathway; (S)-dihydroorotate from bicarbonate: step 1/3.</text>
</comment>
<evidence type="ECO:0000259" key="9">
    <source>
        <dbReference type="SMART" id="SM01097"/>
    </source>
</evidence>
<keyword evidence="11" id="KW-1185">Reference proteome</keyword>
<feature type="binding site" evidence="8">
    <location>
        <position position="219"/>
    </location>
    <ligand>
        <name>L-glutamine</name>
        <dbReference type="ChEBI" id="CHEBI:58359"/>
    </ligand>
</feature>
<keyword evidence="8" id="KW-0055">Arginine biosynthesis</keyword>
<comment type="catalytic activity">
    <reaction evidence="7 8">
        <text>hydrogencarbonate + L-glutamine + 2 ATP + H2O = carbamoyl phosphate + L-glutamate + 2 ADP + phosphate + 2 H(+)</text>
        <dbReference type="Rhea" id="RHEA:18633"/>
        <dbReference type="ChEBI" id="CHEBI:15377"/>
        <dbReference type="ChEBI" id="CHEBI:15378"/>
        <dbReference type="ChEBI" id="CHEBI:17544"/>
        <dbReference type="ChEBI" id="CHEBI:29985"/>
        <dbReference type="ChEBI" id="CHEBI:30616"/>
        <dbReference type="ChEBI" id="CHEBI:43474"/>
        <dbReference type="ChEBI" id="CHEBI:58228"/>
        <dbReference type="ChEBI" id="CHEBI:58359"/>
        <dbReference type="ChEBI" id="CHEBI:456216"/>
        <dbReference type="EC" id="6.3.5.5"/>
    </reaction>
</comment>
<feature type="binding site" evidence="8">
    <location>
        <position position="290"/>
    </location>
    <ligand>
        <name>L-glutamine</name>
        <dbReference type="ChEBI" id="CHEBI:58359"/>
    </ligand>
</feature>
<evidence type="ECO:0000313" key="10">
    <source>
        <dbReference type="EMBL" id="GAA0865025.1"/>
    </source>
</evidence>
<feature type="active site" description="Nucleophile" evidence="8">
    <location>
        <position position="246"/>
    </location>
</feature>
<comment type="pathway">
    <text evidence="1 8">Amino-acid biosynthesis; L-arginine biosynthesis; carbamoyl phosphate from bicarbonate: step 1/1.</text>
</comment>
<dbReference type="SMART" id="SM01097">
    <property type="entry name" value="CPSase_sm_chain"/>
    <property type="match status" value="1"/>
</dbReference>
<dbReference type="PANTHER" id="PTHR43418">
    <property type="entry name" value="MULTIFUNCTIONAL TRYPTOPHAN BIOSYNTHESIS PROTEIN-RELATED"/>
    <property type="match status" value="1"/>
</dbReference>
<keyword evidence="6 8" id="KW-0315">Glutamine amidotransferase</keyword>
<keyword evidence="4 8" id="KW-0547">Nucleotide-binding</keyword>
<evidence type="ECO:0000256" key="6">
    <source>
        <dbReference type="ARBA" id="ARBA00022962"/>
    </source>
</evidence>
<dbReference type="InterPro" id="IPR036480">
    <property type="entry name" value="CarbP_synth_ssu_N_sf"/>
</dbReference>
<feature type="binding site" evidence="8">
    <location>
        <position position="250"/>
    </location>
    <ligand>
        <name>L-glutamine</name>
        <dbReference type="ChEBI" id="CHEBI:58359"/>
    </ligand>
</feature>
<dbReference type="HAMAP" id="MF_01209">
    <property type="entry name" value="CPSase_S_chain"/>
    <property type="match status" value="1"/>
</dbReference>
<dbReference type="PRINTS" id="PR00097">
    <property type="entry name" value="ANTSNTHASEII"/>
</dbReference>
<comment type="catalytic activity">
    <reaction evidence="8">
        <text>L-glutamine + H2O = L-glutamate + NH4(+)</text>
        <dbReference type="Rhea" id="RHEA:15889"/>
        <dbReference type="ChEBI" id="CHEBI:15377"/>
        <dbReference type="ChEBI" id="CHEBI:28938"/>
        <dbReference type="ChEBI" id="CHEBI:29985"/>
        <dbReference type="ChEBI" id="CHEBI:58359"/>
    </reaction>
</comment>
<evidence type="ECO:0000256" key="5">
    <source>
        <dbReference type="ARBA" id="ARBA00022840"/>
    </source>
</evidence>
<dbReference type="PANTHER" id="PTHR43418:SF7">
    <property type="entry name" value="CARBAMOYL-PHOSPHATE SYNTHASE SMALL CHAIN"/>
    <property type="match status" value="1"/>
</dbReference>
<evidence type="ECO:0000256" key="3">
    <source>
        <dbReference type="ARBA" id="ARBA00022598"/>
    </source>
</evidence>
<dbReference type="Gene3D" id="3.40.50.880">
    <property type="match status" value="1"/>
</dbReference>
<feature type="active site" evidence="8">
    <location>
        <position position="328"/>
    </location>
</feature>
<dbReference type="InterPro" id="IPR035686">
    <property type="entry name" value="CPSase_GATase1"/>
</dbReference>
<dbReference type="InterPro" id="IPR017926">
    <property type="entry name" value="GATASE"/>
</dbReference>
<dbReference type="Gene3D" id="3.50.30.20">
    <property type="entry name" value="Carbamoyl-phosphate synthase small subunit, N-terminal domain"/>
    <property type="match status" value="1"/>
</dbReference>
<dbReference type="Pfam" id="PF00988">
    <property type="entry name" value="CPSase_sm_chain"/>
    <property type="match status" value="1"/>
</dbReference>
<gene>
    <name evidence="8 10" type="primary">carA</name>
    <name evidence="10" type="ORF">GCM10008917_20810</name>
</gene>
<protein>
    <recommendedName>
        <fullName evidence="8">Carbamoyl phosphate synthase small chain</fullName>
        <ecNumber evidence="8">6.3.5.5</ecNumber>
    </recommendedName>
    <alternativeName>
        <fullName evidence="8">Carbamoyl phosphate synthetase glutamine chain</fullName>
    </alternativeName>
</protein>
<evidence type="ECO:0000256" key="2">
    <source>
        <dbReference type="ARBA" id="ARBA00007800"/>
    </source>
</evidence>
<dbReference type="PRINTS" id="PR00099">
    <property type="entry name" value="CPSGATASE"/>
</dbReference>
<dbReference type="InterPro" id="IPR006274">
    <property type="entry name" value="CarbamoylP_synth_ssu"/>
</dbReference>
<keyword evidence="3 8" id="KW-0436">Ligase</keyword>
<dbReference type="EC" id="6.3.5.5" evidence="8"/>
<dbReference type="InterPro" id="IPR002474">
    <property type="entry name" value="CarbamoylP_synth_ssu_N"/>
</dbReference>
<organism evidence="10 11">
    <name type="scientific">Paraclostridium tenue</name>
    <dbReference type="NCBI Taxonomy" id="1737"/>
    <lineage>
        <taxon>Bacteria</taxon>
        <taxon>Bacillati</taxon>
        <taxon>Bacillota</taxon>
        <taxon>Clostridia</taxon>
        <taxon>Peptostreptococcales</taxon>
        <taxon>Peptostreptococcaceae</taxon>
        <taxon>Paraclostridium</taxon>
    </lineage>
</organism>
<name>A0ABN1M6S6_9FIRM</name>
<feature type="active site" evidence="8">
    <location>
        <position position="330"/>
    </location>
</feature>
<evidence type="ECO:0000256" key="4">
    <source>
        <dbReference type="ARBA" id="ARBA00022741"/>
    </source>
</evidence>
<comment type="caution">
    <text evidence="10">The sequence shown here is derived from an EMBL/GenBank/DDBJ whole genome shotgun (WGS) entry which is preliminary data.</text>
</comment>
<feature type="binding site" evidence="8">
    <location>
        <position position="291"/>
    </location>
    <ligand>
        <name>L-glutamine</name>
        <dbReference type="ChEBI" id="CHEBI:58359"/>
    </ligand>
</feature>
<dbReference type="CDD" id="cd01744">
    <property type="entry name" value="GATase1_CPSase"/>
    <property type="match status" value="1"/>
</dbReference>
<feature type="region of interest" description="CPSase" evidence="8">
    <location>
        <begin position="1"/>
        <end position="170"/>
    </location>
</feature>
<keyword evidence="8" id="KW-0028">Amino-acid biosynthesis</keyword>
<dbReference type="SUPFAM" id="SSF52317">
    <property type="entry name" value="Class I glutamine amidotransferase-like"/>
    <property type="match status" value="1"/>
</dbReference>
<feature type="binding site" evidence="8">
    <location>
        <position position="247"/>
    </location>
    <ligand>
        <name>L-glutamine</name>
        <dbReference type="ChEBI" id="CHEBI:58359"/>
    </ligand>
</feature>
<keyword evidence="5 8" id="KW-0067">ATP-binding</keyword>
<comment type="function">
    <text evidence="8">Small subunit of the glutamine-dependent carbamoyl phosphate synthetase (CPSase). CPSase catalyzes the formation of carbamoyl phosphate from the ammonia moiety of glutamine, carbonate, and phosphate donated by ATP, constituting the first step of 2 biosynthetic pathways, one leading to arginine and/or urea and the other to pyrimidine nucleotides. The small subunit (glutamine amidotransferase) binds and cleaves glutamine to supply the large subunit with the substrate ammonia.</text>
</comment>
<evidence type="ECO:0000256" key="1">
    <source>
        <dbReference type="ARBA" id="ARBA00005077"/>
    </source>
</evidence>
<dbReference type="EMBL" id="BAAACP010000012">
    <property type="protein sequence ID" value="GAA0865025.1"/>
    <property type="molecule type" value="Genomic_DNA"/>
</dbReference>